<dbReference type="Proteomes" id="UP000249130">
    <property type="component" value="Unassembled WGS sequence"/>
</dbReference>
<keyword evidence="2" id="KW-1185">Reference proteome</keyword>
<organism evidence="1 2">
    <name type="scientific">Rhodoplanes roseus</name>
    <dbReference type="NCBI Taxonomy" id="29409"/>
    <lineage>
        <taxon>Bacteria</taxon>
        <taxon>Pseudomonadati</taxon>
        <taxon>Pseudomonadota</taxon>
        <taxon>Alphaproteobacteria</taxon>
        <taxon>Hyphomicrobiales</taxon>
        <taxon>Nitrobacteraceae</taxon>
        <taxon>Rhodoplanes</taxon>
    </lineage>
</organism>
<reference evidence="1 2" key="1">
    <citation type="submission" date="2017-07" db="EMBL/GenBank/DDBJ databases">
        <title>Draft Genome Sequences of Select Purple Nonsulfur Bacteria.</title>
        <authorList>
            <person name="Lasarre B."/>
            <person name="Mckinlay J.B."/>
        </authorList>
    </citation>
    <scope>NUCLEOTIDE SEQUENCE [LARGE SCALE GENOMIC DNA]</scope>
    <source>
        <strain evidence="1 2">DSM 5909</strain>
    </source>
</reference>
<dbReference type="RefSeq" id="WP_111419165.1">
    <property type="nucleotide sequence ID" value="NZ_NPEX01000062.1"/>
</dbReference>
<proteinExistence type="predicted"/>
<protein>
    <submittedName>
        <fullName evidence="1">Uncharacterized protein</fullName>
    </submittedName>
</protein>
<dbReference type="EMBL" id="NPEX01000062">
    <property type="protein sequence ID" value="RAI43979.1"/>
    <property type="molecule type" value="Genomic_DNA"/>
</dbReference>
<dbReference type="OrthoDB" id="383712at2"/>
<gene>
    <name evidence="1" type="ORF">CH341_11415</name>
</gene>
<name>A0A327KZ00_9BRAD</name>
<evidence type="ECO:0000313" key="2">
    <source>
        <dbReference type="Proteomes" id="UP000249130"/>
    </source>
</evidence>
<sequence length="112" mass="11964">MSDPVVLILSSTGYRGGNGLPAPILVGRYKSCVTYEGADLTGSWTEITFPAPFSKGDGDVLTIYGRMGVLVYVGETTPAVGSMAAWQTIADLPLQLGVFAGDRVFIRNYMRP</sequence>
<dbReference type="AlphaFoldDB" id="A0A327KZ00"/>
<comment type="caution">
    <text evidence="1">The sequence shown here is derived from an EMBL/GenBank/DDBJ whole genome shotgun (WGS) entry which is preliminary data.</text>
</comment>
<accession>A0A327KZ00</accession>
<evidence type="ECO:0000313" key="1">
    <source>
        <dbReference type="EMBL" id="RAI43979.1"/>
    </source>
</evidence>